<evidence type="ECO:0000256" key="7">
    <source>
        <dbReference type="ARBA" id="ARBA00022989"/>
    </source>
</evidence>
<feature type="transmembrane region" description="Helical" evidence="10">
    <location>
        <begin position="59"/>
        <end position="82"/>
    </location>
</feature>
<feature type="transmembrane region" description="Helical" evidence="10">
    <location>
        <begin position="778"/>
        <end position="803"/>
    </location>
</feature>
<dbReference type="Pfam" id="PF00664">
    <property type="entry name" value="ABC_membrane"/>
    <property type="match status" value="2"/>
</dbReference>
<sequence length="1317" mass="143781">MVVHKRLASCQSESSPTDEVTDTLSPREQTILEYQLSGLPAHTIRHGTIFTYAKPLEMAILIMSIVLTILAGGLVPWMTVIYSQFVGSFQHFAQNKISELELIDRVARLSLYFVYLGMAEFALVFAFTVGFYFAGERITRNFRAAYLKSIIRQNMAFFDQLGAGEVTARITADINLTQEGITNKLSITLTAAATAGVSIAIALNTYWRFALVLLAGIAVIALAEAFGGRFAVRYSIKAMNFHHSGATVVEEAISSIRHIVASGLQDTMVHRYAAHLKRAQSAGLRSRLSIALMISIMNSAPYFIYGLAFSQGIRFIMRGTLTTAGLVQITMATVTAAFAAGRVAPAVESFIASIASSRALHHTIARQSPCDPLSLEGSTPTTIEGTLSLNNVSLVYPSRPDVTVLKNISCVFPAFSTTAVVGKSGCGKSSIVGLLQRFYNPTRGEVSLDGQNIQALNLQFLRRQFSVVNQEPVLFNTTIFANIQYGMQVDVMSDEDIEDRVIKAAKKAHAHGFIMALPMGYQTVVGSKGTQLSGGQRQRISLARAFIREPKILLLDEATSALDAISERAVQAELDETCRARTTVVIAHRLSTVQNADNILVMSQGSIVEQGKHDELLALNGVYARLVENQQFSDDSSFSDNLIHSSGQPEIGDVSDRNSTQSDTRLDLPAELDELQPLLPNRRDARNAKTEVEASYKRLLAFRTYFQVLHRFNKPELFLIVVGTITSALSGLVWPMNSIIFGRAISALSITQPMTWMVDQSSNWATGPTQNLTDLVDFWATALAGLGFIAWVLSIIQGLCFAVSSEKLVSRAKQRIFRTLLNQDIEYFDQASHSAGALSSLVTSTVNDLAGLSGPVIGSILMFTATIAAGIIISLISGWKLALVCLPTVPIVAICGWLRLQALVVFDNKMRKANQEAAIYASEMVSAVRTVASLSLEHHVVDEYHQILQHEATKSLRTIIQASVLYAFAQSFTFLTAALVFWYGGNLIAQHEYNTAQVIICFTALVSGSQIAGAVFSFAPDMSKAIHAGRDLQVLSDRRPLIDTMYPCETSPPLGEGRIDFVSVSFAYPNRPANMVLKNFNLTLQAGQYIALVGPSGCGKSTVLSLVERFFDPTHGRILLDNQDISSLNVNGYRQLISLVSQEPVLYQGTIHENLKLGAPEEICEEDIIQACKEANIYDFITSLPSGFATDIGANGTMLSGGQKQRLAIARALLRDAKILLLDEATSALDSESEKLVQDALDRVAKRRTTIAIAHRLSTIQHADLICVLDNGQLVESGTHTELMAKRRMYYDLVSLQNQDISSKAPSDSLDLDVSTE</sequence>
<evidence type="ECO:0000256" key="3">
    <source>
        <dbReference type="ARBA" id="ARBA00022448"/>
    </source>
</evidence>
<keyword evidence="7 10" id="KW-1133">Transmembrane helix</keyword>
<dbReference type="EMBL" id="MLQL01000014">
    <property type="protein sequence ID" value="OQE21419.1"/>
    <property type="molecule type" value="Genomic_DNA"/>
</dbReference>
<dbReference type="GO" id="GO:0016887">
    <property type="term" value="F:ATP hydrolysis activity"/>
    <property type="evidence" value="ECO:0007669"/>
    <property type="project" value="InterPro"/>
</dbReference>
<dbReference type="Proteomes" id="UP000191342">
    <property type="component" value="Unassembled WGS sequence"/>
</dbReference>
<keyword evidence="5" id="KW-0547">Nucleotide-binding</keyword>
<evidence type="ECO:0008006" key="15">
    <source>
        <dbReference type="Google" id="ProtNLM"/>
    </source>
</evidence>
<feature type="domain" description="ABC transporter" evidence="11">
    <location>
        <begin position="387"/>
        <end position="629"/>
    </location>
</feature>
<evidence type="ECO:0000259" key="11">
    <source>
        <dbReference type="PROSITE" id="PS50893"/>
    </source>
</evidence>
<dbReference type="SUPFAM" id="SSF90123">
    <property type="entry name" value="ABC transporter transmembrane region"/>
    <property type="match status" value="2"/>
</dbReference>
<feature type="transmembrane region" description="Helical" evidence="10">
    <location>
        <begin position="996"/>
        <end position="1019"/>
    </location>
</feature>
<evidence type="ECO:0000256" key="10">
    <source>
        <dbReference type="SAM" id="Phobius"/>
    </source>
</evidence>
<proteinExistence type="inferred from homology"/>
<feature type="region of interest" description="Disordered" evidence="9">
    <location>
        <begin position="1"/>
        <end position="24"/>
    </location>
</feature>
<feature type="transmembrane region" description="Helical" evidence="10">
    <location>
        <begin position="717"/>
        <end position="734"/>
    </location>
</feature>
<dbReference type="PANTHER" id="PTHR43394">
    <property type="entry name" value="ATP-DEPENDENT PERMEASE MDL1, MITOCHONDRIAL"/>
    <property type="match status" value="1"/>
</dbReference>
<dbReference type="CDD" id="cd03249">
    <property type="entry name" value="ABC_MTABC3_MDL1_MDL2"/>
    <property type="match status" value="2"/>
</dbReference>
<keyword evidence="3" id="KW-0813">Transport</keyword>
<evidence type="ECO:0000256" key="9">
    <source>
        <dbReference type="SAM" id="MobiDB-lite"/>
    </source>
</evidence>
<dbReference type="InterPro" id="IPR017871">
    <property type="entry name" value="ABC_transporter-like_CS"/>
</dbReference>
<dbReference type="FunFam" id="3.40.50.300:FF:000205">
    <property type="entry name" value="ABC transporter B family member 4"/>
    <property type="match status" value="1"/>
</dbReference>
<evidence type="ECO:0000313" key="14">
    <source>
        <dbReference type="Proteomes" id="UP000191342"/>
    </source>
</evidence>
<dbReference type="GO" id="GO:0005524">
    <property type="term" value="F:ATP binding"/>
    <property type="evidence" value="ECO:0007669"/>
    <property type="project" value="UniProtKB-KW"/>
</dbReference>
<feature type="transmembrane region" description="Helical" evidence="10">
    <location>
        <begin position="856"/>
        <end position="875"/>
    </location>
</feature>
<dbReference type="PROSITE" id="PS50893">
    <property type="entry name" value="ABC_TRANSPORTER_2"/>
    <property type="match status" value="2"/>
</dbReference>
<dbReference type="PROSITE" id="PS00211">
    <property type="entry name" value="ABC_TRANSPORTER_1"/>
    <property type="match status" value="2"/>
</dbReference>
<reference evidence="14" key="1">
    <citation type="journal article" date="2017" name="Nat. Microbiol.">
        <title>Global analysis of biosynthetic gene clusters reveals vast potential of secondary metabolite production in Penicillium species.</title>
        <authorList>
            <person name="Nielsen J.C."/>
            <person name="Grijseels S."/>
            <person name="Prigent S."/>
            <person name="Ji B."/>
            <person name="Dainat J."/>
            <person name="Nielsen K.F."/>
            <person name="Frisvad J.C."/>
            <person name="Workman M."/>
            <person name="Nielsen J."/>
        </authorList>
    </citation>
    <scope>NUCLEOTIDE SEQUENCE [LARGE SCALE GENOMIC DNA]</scope>
    <source>
        <strain evidence="14">IBT 14082</strain>
    </source>
</reference>
<feature type="transmembrane region" description="Helical" evidence="10">
    <location>
        <begin position="964"/>
        <end position="984"/>
    </location>
</feature>
<dbReference type="InterPro" id="IPR003439">
    <property type="entry name" value="ABC_transporter-like_ATP-bd"/>
</dbReference>
<feature type="transmembrane region" description="Helical" evidence="10">
    <location>
        <begin position="881"/>
        <end position="906"/>
    </location>
</feature>
<keyword evidence="8 10" id="KW-0472">Membrane</keyword>
<comment type="caution">
    <text evidence="13">The sequence shown here is derived from an EMBL/GenBank/DDBJ whole genome shotgun (WGS) entry which is preliminary data.</text>
</comment>
<dbReference type="GO" id="GO:0005743">
    <property type="term" value="C:mitochondrial inner membrane"/>
    <property type="evidence" value="ECO:0007669"/>
    <property type="project" value="TreeGrafter"/>
</dbReference>
<name>A0A1V6T674_9EURO</name>
<gene>
    <name evidence="13" type="ORF">PENFLA_c014G02178</name>
</gene>
<dbReference type="SMART" id="SM00382">
    <property type="entry name" value="AAA"/>
    <property type="match status" value="2"/>
</dbReference>
<comment type="similarity">
    <text evidence="2">Belongs to the ABC transporter superfamily. ABCB family. Multidrug resistance exporter (TC 3.A.1.201) subfamily.</text>
</comment>
<dbReference type="InterPro" id="IPR027417">
    <property type="entry name" value="P-loop_NTPase"/>
</dbReference>
<dbReference type="GO" id="GO:0015421">
    <property type="term" value="F:ABC-type oligopeptide transporter activity"/>
    <property type="evidence" value="ECO:0007669"/>
    <property type="project" value="TreeGrafter"/>
</dbReference>
<dbReference type="InterPro" id="IPR003593">
    <property type="entry name" value="AAA+_ATPase"/>
</dbReference>
<dbReference type="CDD" id="cd18577">
    <property type="entry name" value="ABC_6TM_Pgp_ABCB1_D1_like"/>
    <property type="match status" value="1"/>
</dbReference>
<dbReference type="Pfam" id="PF00005">
    <property type="entry name" value="ABC_tran"/>
    <property type="match status" value="2"/>
</dbReference>
<dbReference type="GO" id="GO:0090374">
    <property type="term" value="P:oligopeptide export from mitochondrion"/>
    <property type="evidence" value="ECO:0007669"/>
    <property type="project" value="TreeGrafter"/>
</dbReference>
<keyword evidence="14" id="KW-1185">Reference proteome</keyword>
<feature type="transmembrane region" description="Helical" evidence="10">
    <location>
        <begin position="209"/>
        <end position="232"/>
    </location>
</feature>
<keyword evidence="4 10" id="KW-0812">Transmembrane</keyword>
<dbReference type="InterPro" id="IPR039421">
    <property type="entry name" value="Type_1_exporter"/>
</dbReference>
<evidence type="ECO:0000256" key="1">
    <source>
        <dbReference type="ARBA" id="ARBA00004651"/>
    </source>
</evidence>
<dbReference type="Gene3D" id="3.40.50.300">
    <property type="entry name" value="P-loop containing nucleotide triphosphate hydrolases"/>
    <property type="match status" value="2"/>
</dbReference>
<evidence type="ECO:0000256" key="4">
    <source>
        <dbReference type="ARBA" id="ARBA00022692"/>
    </source>
</evidence>
<comment type="subcellular location">
    <subcellularLocation>
        <location evidence="1">Cell membrane</location>
        <topology evidence="1">Multi-pass membrane protein</topology>
    </subcellularLocation>
</comment>
<dbReference type="GO" id="GO:0005886">
    <property type="term" value="C:plasma membrane"/>
    <property type="evidence" value="ECO:0007669"/>
    <property type="project" value="UniProtKB-SubCell"/>
</dbReference>
<evidence type="ECO:0000256" key="6">
    <source>
        <dbReference type="ARBA" id="ARBA00022840"/>
    </source>
</evidence>
<organism evidence="13 14">
    <name type="scientific">Penicillium flavigenum</name>
    <dbReference type="NCBI Taxonomy" id="254877"/>
    <lineage>
        <taxon>Eukaryota</taxon>
        <taxon>Fungi</taxon>
        <taxon>Dikarya</taxon>
        <taxon>Ascomycota</taxon>
        <taxon>Pezizomycotina</taxon>
        <taxon>Eurotiomycetes</taxon>
        <taxon>Eurotiomycetidae</taxon>
        <taxon>Eurotiales</taxon>
        <taxon>Aspergillaceae</taxon>
        <taxon>Penicillium</taxon>
    </lineage>
</organism>
<evidence type="ECO:0000313" key="13">
    <source>
        <dbReference type="EMBL" id="OQE21419.1"/>
    </source>
</evidence>
<dbReference type="FunFam" id="3.40.50.300:FF:000251">
    <property type="entry name" value="ABC transporter B family member 19"/>
    <property type="match status" value="1"/>
</dbReference>
<feature type="transmembrane region" description="Helical" evidence="10">
    <location>
        <begin position="185"/>
        <end position="203"/>
    </location>
</feature>
<feature type="transmembrane region" description="Helical" evidence="10">
    <location>
        <begin position="288"/>
        <end position="308"/>
    </location>
</feature>
<dbReference type="InterPro" id="IPR036640">
    <property type="entry name" value="ABC1_TM_sf"/>
</dbReference>
<accession>A0A1V6T674</accession>
<dbReference type="Gene3D" id="1.20.1560.10">
    <property type="entry name" value="ABC transporter type 1, transmembrane domain"/>
    <property type="match status" value="1"/>
</dbReference>
<dbReference type="CDD" id="cd18578">
    <property type="entry name" value="ABC_6TM_Pgp_ABCB1_D2_like"/>
    <property type="match status" value="1"/>
</dbReference>
<evidence type="ECO:0000259" key="12">
    <source>
        <dbReference type="PROSITE" id="PS50929"/>
    </source>
</evidence>
<dbReference type="SUPFAM" id="SSF52540">
    <property type="entry name" value="P-loop containing nucleoside triphosphate hydrolases"/>
    <property type="match status" value="2"/>
</dbReference>
<dbReference type="STRING" id="254877.A0A1V6T674"/>
<feature type="transmembrane region" description="Helical" evidence="10">
    <location>
        <begin position="112"/>
        <end position="134"/>
    </location>
</feature>
<evidence type="ECO:0000256" key="5">
    <source>
        <dbReference type="ARBA" id="ARBA00022741"/>
    </source>
</evidence>
<protein>
    <recommendedName>
        <fullName evidence="15">ABC transporter</fullName>
    </recommendedName>
</protein>
<feature type="domain" description="ABC transporter" evidence="11">
    <location>
        <begin position="1059"/>
        <end position="1296"/>
    </location>
</feature>
<feature type="domain" description="ABC transmembrane type-1" evidence="12">
    <location>
        <begin position="721"/>
        <end position="1024"/>
    </location>
</feature>
<keyword evidence="6" id="KW-0067">ATP-binding</keyword>
<dbReference type="PROSITE" id="PS50929">
    <property type="entry name" value="ABC_TM1F"/>
    <property type="match status" value="2"/>
</dbReference>
<feature type="compositionally biased region" description="Polar residues" evidence="9">
    <location>
        <begin position="9"/>
        <end position="24"/>
    </location>
</feature>
<feature type="domain" description="ABC transmembrane type-1" evidence="12">
    <location>
        <begin position="62"/>
        <end position="352"/>
    </location>
</feature>
<dbReference type="OrthoDB" id="6500128at2759"/>
<evidence type="ECO:0000256" key="8">
    <source>
        <dbReference type="ARBA" id="ARBA00023136"/>
    </source>
</evidence>
<dbReference type="InterPro" id="IPR011527">
    <property type="entry name" value="ABC1_TM_dom"/>
</dbReference>
<evidence type="ECO:0000256" key="2">
    <source>
        <dbReference type="ARBA" id="ARBA00007577"/>
    </source>
</evidence>
<dbReference type="PANTHER" id="PTHR43394:SF27">
    <property type="entry name" value="ATP-DEPENDENT TRANSLOCASE ABCB1-LIKE"/>
    <property type="match status" value="1"/>
</dbReference>